<accession>A0A4U0S1N7</accession>
<feature type="region of interest" description="Disordered" evidence="1">
    <location>
        <begin position="96"/>
        <end position="115"/>
    </location>
</feature>
<evidence type="ECO:0000313" key="3">
    <source>
        <dbReference type="EMBL" id="TKA02053.1"/>
    </source>
</evidence>
<dbReference type="SUPFAM" id="SSF47090">
    <property type="entry name" value="PGBD-like"/>
    <property type="match status" value="1"/>
</dbReference>
<protein>
    <submittedName>
        <fullName evidence="3">Peptidoglycan-binding protein</fullName>
    </submittedName>
</protein>
<dbReference type="Proteomes" id="UP000305778">
    <property type="component" value="Unassembled WGS sequence"/>
</dbReference>
<name>A0A4U0S1N7_9ACTN</name>
<feature type="domain" description="Peptidoglycan binding-like" evidence="2">
    <location>
        <begin position="50"/>
        <end position="108"/>
    </location>
</feature>
<evidence type="ECO:0000256" key="1">
    <source>
        <dbReference type="SAM" id="MobiDB-lite"/>
    </source>
</evidence>
<organism evidence="3 4">
    <name type="scientific">Actinacidiphila oryziradicis</name>
    <dbReference type="NCBI Taxonomy" id="2571141"/>
    <lineage>
        <taxon>Bacteria</taxon>
        <taxon>Bacillati</taxon>
        <taxon>Actinomycetota</taxon>
        <taxon>Actinomycetes</taxon>
        <taxon>Kitasatosporales</taxon>
        <taxon>Streptomycetaceae</taxon>
        <taxon>Actinacidiphila</taxon>
    </lineage>
</organism>
<comment type="caution">
    <text evidence="3">The sequence shown here is derived from an EMBL/GenBank/DDBJ whole genome shotgun (WGS) entry which is preliminary data.</text>
</comment>
<dbReference type="OrthoDB" id="4226197at2"/>
<dbReference type="AlphaFoldDB" id="A0A4U0S1N7"/>
<dbReference type="Pfam" id="PF01471">
    <property type="entry name" value="PG_binding_1"/>
    <property type="match status" value="1"/>
</dbReference>
<proteinExistence type="predicted"/>
<dbReference type="Gene3D" id="1.10.101.10">
    <property type="entry name" value="PGBD-like superfamily/PGBD"/>
    <property type="match status" value="1"/>
</dbReference>
<dbReference type="InterPro" id="IPR036366">
    <property type="entry name" value="PGBDSf"/>
</dbReference>
<evidence type="ECO:0000259" key="2">
    <source>
        <dbReference type="Pfam" id="PF01471"/>
    </source>
</evidence>
<dbReference type="EMBL" id="SUMC01000066">
    <property type="protein sequence ID" value="TKA02053.1"/>
    <property type="molecule type" value="Genomic_DNA"/>
</dbReference>
<evidence type="ECO:0000313" key="4">
    <source>
        <dbReference type="Proteomes" id="UP000305778"/>
    </source>
</evidence>
<reference evidence="3 4" key="1">
    <citation type="submission" date="2019-04" db="EMBL/GenBank/DDBJ databases">
        <title>Streptomyces oryziradicis sp. nov., a novel actinomycete isolated from rhizosphere soil of rice (Oryza sativa L.).</title>
        <authorList>
            <person name="Li C."/>
        </authorList>
    </citation>
    <scope>NUCLEOTIDE SEQUENCE [LARGE SCALE GENOMIC DNA]</scope>
    <source>
        <strain evidence="3 4">NEAU-C40</strain>
    </source>
</reference>
<feature type="compositionally biased region" description="Basic and acidic residues" evidence="1">
    <location>
        <begin position="104"/>
        <end position="115"/>
    </location>
</feature>
<keyword evidence="4" id="KW-1185">Reference proteome</keyword>
<sequence>MVLTARIVIPASPTTPQAAATASATPTQPVASQAAQPSAAAVVVLRQGDSGPEVSDLQSRLLRIPNVYPDGKVDGQYDAVLTEAVARFQLWYGIRGDEDGEYGDATRRDLESRTS</sequence>
<dbReference type="InterPro" id="IPR036365">
    <property type="entry name" value="PGBD-like_sf"/>
</dbReference>
<gene>
    <name evidence="3" type="ORF">FCI23_39455</name>
</gene>
<dbReference type="InterPro" id="IPR002477">
    <property type="entry name" value="Peptidoglycan-bd-like"/>
</dbReference>